<dbReference type="InterPro" id="IPR012336">
    <property type="entry name" value="Thioredoxin-like_fold"/>
</dbReference>
<evidence type="ECO:0000313" key="4">
    <source>
        <dbReference type="EMBL" id="HHP82105.1"/>
    </source>
</evidence>
<feature type="domain" description="Thioredoxin-like fold" evidence="3">
    <location>
        <begin position="183"/>
        <end position="330"/>
    </location>
</feature>
<sequence>MKKIILLIALIIVMAIAITSVLFYFRTVIPHKIEFTPTINELSKRCNNSENAFVAIYHSIEPNIQLFNMLSSSLSNAIASNSSNTVNITFSLCVISYRDLSNELKNNLGNYLTFPIFGIYSTTADLSTVKLVDTYFDDVEKFFVSKPDVTVATYAYVYSYNIPILNNIDIYLETLKKPILNIDTTPVIGSIDAKYYVFIYEDAWCPYCAKFYIEVLPGLEEYIKNNTIALVLKNLIVHSEVNDIHRYLVSMYMESKNSTYISIMFKEIYSRVYNNAYPTTADVLQIMKEVYGSIPDVNRYSVDDVIAEDAKEAQYSYGIFATPGFVIWDREKGIGVVLVGYRSIDSFINIINFLRTI</sequence>
<keyword evidence="2" id="KW-0812">Transmembrane</keyword>
<feature type="transmembrane region" description="Helical" evidence="2">
    <location>
        <begin position="5"/>
        <end position="25"/>
    </location>
</feature>
<dbReference type="InterPro" id="IPR036249">
    <property type="entry name" value="Thioredoxin-like_sf"/>
</dbReference>
<comment type="similarity">
    <text evidence="1">Belongs to the glutaredoxin family.</text>
</comment>
<dbReference type="EMBL" id="DRUB01000131">
    <property type="protein sequence ID" value="HHR96509.1"/>
    <property type="molecule type" value="Genomic_DNA"/>
</dbReference>
<evidence type="ECO:0000256" key="1">
    <source>
        <dbReference type="ARBA" id="ARBA00007787"/>
    </source>
</evidence>
<dbReference type="SUPFAM" id="SSF52833">
    <property type="entry name" value="Thioredoxin-like"/>
    <property type="match status" value="1"/>
</dbReference>
<accession>A0A7C5UTQ8</accession>
<keyword evidence="2" id="KW-0472">Membrane</keyword>
<dbReference type="AlphaFoldDB" id="A0A7C5UTQ8"/>
<proteinExistence type="inferred from homology"/>
<organism evidence="5">
    <name type="scientific">Ignisphaera aggregans</name>
    <dbReference type="NCBI Taxonomy" id="334771"/>
    <lineage>
        <taxon>Archaea</taxon>
        <taxon>Thermoproteota</taxon>
        <taxon>Thermoprotei</taxon>
        <taxon>Desulfurococcales</taxon>
        <taxon>Desulfurococcaceae</taxon>
        <taxon>Ignisphaera</taxon>
    </lineage>
</organism>
<dbReference type="Pfam" id="PF13462">
    <property type="entry name" value="Thioredoxin_4"/>
    <property type="match status" value="1"/>
</dbReference>
<evidence type="ECO:0000259" key="3">
    <source>
        <dbReference type="Pfam" id="PF13462"/>
    </source>
</evidence>
<reference evidence="5" key="1">
    <citation type="journal article" date="2020" name="mSystems">
        <title>Genome- and Community-Level Interaction Insights into Carbon Utilization and Element Cycling Functions of Hydrothermarchaeota in Hydrothermal Sediment.</title>
        <authorList>
            <person name="Zhou Z."/>
            <person name="Liu Y."/>
            <person name="Xu W."/>
            <person name="Pan J."/>
            <person name="Luo Z.H."/>
            <person name="Li M."/>
        </authorList>
    </citation>
    <scope>NUCLEOTIDE SEQUENCE [LARGE SCALE GENOMIC DNA]</scope>
    <source>
        <strain evidence="5">SpSt-1</strain>
        <strain evidence="4">SpSt-1121</strain>
    </source>
</reference>
<dbReference type="Gene3D" id="3.40.30.10">
    <property type="entry name" value="Glutaredoxin"/>
    <property type="match status" value="1"/>
</dbReference>
<evidence type="ECO:0000256" key="2">
    <source>
        <dbReference type="SAM" id="Phobius"/>
    </source>
</evidence>
<dbReference type="EMBL" id="DRZI01000233">
    <property type="protein sequence ID" value="HHP82105.1"/>
    <property type="molecule type" value="Genomic_DNA"/>
</dbReference>
<name>A0A7C5UTQ8_9CREN</name>
<gene>
    <name evidence="5" type="ORF">ENL47_06805</name>
    <name evidence="4" type="ORF">ENM84_05515</name>
</gene>
<protein>
    <recommendedName>
        <fullName evidence="3">Thioredoxin-like fold domain-containing protein</fullName>
    </recommendedName>
</protein>
<evidence type="ECO:0000313" key="5">
    <source>
        <dbReference type="EMBL" id="HHR96509.1"/>
    </source>
</evidence>
<comment type="caution">
    <text evidence="5">The sequence shown here is derived from an EMBL/GenBank/DDBJ whole genome shotgun (WGS) entry which is preliminary data.</text>
</comment>
<keyword evidence="2" id="KW-1133">Transmembrane helix</keyword>